<protein>
    <submittedName>
        <fullName evidence="1">Uncharacterized protein</fullName>
    </submittedName>
</protein>
<dbReference type="Proteomes" id="UP000218069">
    <property type="component" value="Unassembled WGS sequence"/>
</dbReference>
<dbReference type="EMBL" id="OANS01000003">
    <property type="protein sequence ID" value="SNX28767.1"/>
    <property type="molecule type" value="Genomic_DNA"/>
</dbReference>
<dbReference type="AlphaFoldDB" id="A0A240E0M2"/>
<organism evidence="1 2">
    <name type="scientific">Polynucleobacter meluiroseus</name>
    <dbReference type="NCBI Taxonomy" id="1938814"/>
    <lineage>
        <taxon>Bacteria</taxon>
        <taxon>Pseudomonadati</taxon>
        <taxon>Pseudomonadota</taxon>
        <taxon>Betaproteobacteria</taxon>
        <taxon>Burkholderiales</taxon>
        <taxon>Burkholderiaceae</taxon>
        <taxon>Polynucleobacter</taxon>
    </lineage>
</organism>
<name>A0A240E0M2_9BURK</name>
<proteinExistence type="predicted"/>
<sequence>MQKEIAVRLYQNAKYGTTYAKGVRHQALFNAAADIKKPKVKYVLDFYTYAHWEFLAKENQLDIVNQVRNEVDKDTLVSWVLRYDLATKTKTAVYGFSTLDMKTNKLILCILDNDAGVEDSWQLTAKPCRAVAGKNVAELLATNCELASW</sequence>
<evidence type="ECO:0000313" key="1">
    <source>
        <dbReference type="EMBL" id="SNX28767.1"/>
    </source>
</evidence>
<evidence type="ECO:0000313" key="2">
    <source>
        <dbReference type="Proteomes" id="UP000218069"/>
    </source>
</evidence>
<gene>
    <name evidence="1" type="ORF">SAMN06295945_1114</name>
</gene>
<keyword evidence="2" id="KW-1185">Reference proteome</keyword>
<accession>A0A240E0M2</accession>
<dbReference type="OrthoDB" id="9129416at2"/>
<reference evidence="2" key="1">
    <citation type="submission" date="2017-08" db="EMBL/GenBank/DDBJ databases">
        <authorList>
            <person name="Varghese N."/>
            <person name="Submissions S."/>
        </authorList>
    </citation>
    <scope>NUCLEOTIDE SEQUENCE [LARGE SCALE GENOMIC DNA]</scope>
    <source>
        <strain evidence="2">AP-Melu-1000-B4</strain>
    </source>
</reference>
<dbReference type="RefSeq" id="WP_096673171.1">
    <property type="nucleotide sequence ID" value="NZ_OANS01000003.1"/>
</dbReference>